<evidence type="ECO:0000256" key="2">
    <source>
        <dbReference type="ARBA" id="ARBA00022517"/>
    </source>
</evidence>
<dbReference type="AlphaFoldDB" id="A0A542ZWG1"/>
<evidence type="ECO:0000256" key="3">
    <source>
        <dbReference type="HAMAP-Rule" id="MF_01077"/>
    </source>
</evidence>
<feature type="region of interest" description="Disordered" evidence="4">
    <location>
        <begin position="1"/>
        <end position="27"/>
    </location>
</feature>
<sequence length="188" mass="20083">MARGAHNGRNRHAGSRPSKPQQSHQPAANHDEVLALLAPVAAADGAYLEDLSVRRAGGTTLVRVTVDLPDDQVGSMSLDQIAVVSRSISDELDRADVIAGAYTLEVSTPGVSRPLTELRHFKRARTRLVTIVLKDGSTRAGRLTDADESRLVLAGGIEIPREQIVRGQVEVEMSSAAKADFGDEEGEV</sequence>
<dbReference type="InterPro" id="IPR028989">
    <property type="entry name" value="RimP_N"/>
</dbReference>
<evidence type="ECO:0000313" key="6">
    <source>
        <dbReference type="EMBL" id="TQL64678.1"/>
    </source>
</evidence>
<name>A0A542ZWG1_RARFA</name>
<comment type="caution">
    <text evidence="6">The sequence shown here is derived from an EMBL/GenBank/DDBJ whole genome shotgun (WGS) entry which is preliminary data.</text>
</comment>
<keyword evidence="2 3" id="KW-0690">Ribosome biogenesis</keyword>
<feature type="compositionally biased region" description="Basic residues" evidence="4">
    <location>
        <begin position="1"/>
        <end position="14"/>
    </location>
</feature>
<reference evidence="6 7" key="1">
    <citation type="submission" date="2019-06" db="EMBL/GenBank/DDBJ databases">
        <title>Sequencing the genomes of 1000 actinobacteria strains.</title>
        <authorList>
            <person name="Klenk H.-P."/>
        </authorList>
    </citation>
    <scope>NUCLEOTIDE SEQUENCE [LARGE SCALE GENOMIC DNA]</scope>
    <source>
        <strain evidence="6 7">DSM 4813</strain>
    </source>
</reference>
<dbReference type="InterPro" id="IPR035956">
    <property type="entry name" value="RimP_N_sf"/>
</dbReference>
<organism evidence="6 7">
    <name type="scientific">Rarobacter faecitabidus</name>
    <dbReference type="NCBI Taxonomy" id="13243"/>
    <lineage>
        <taxon>Bacteria</taxon>
        <taxon>Bacillati</taxon>
        <taxon>Actinomycetota</taxon>
        <taxon>Actinomycetes</taxon>
        <taxon>Micrococcales</taxon>
        <taxon>Rarobacteraceae</taxon>
        <taxon>Rarobacter</taxon>
    </lineage>
</organism>
<dbReference type="Pfam" id="PF02576">
    <property type="entry name" value="RimP_N"/>
    <property type="match status" value="1"/>
</dbReference>
<dbReference type="PANTHER" id="PTHR33867">
    <property type="entry name" value="RIBOSOME MATURATION FACTOR RIMP"/>
    <property type="match status" value="1"/>
</dbReference>
<keyword evidence="1 3" id="KW-0963">Cytoplasm</keyword>
<gene>
    <name evidence="3" type="primary">rimP</name>
    <name evidence="6" type="ORF">FB461_1187</name>
</gene>
<evidence type="ECO:0000259" key="5">
    <source>
        <dbReference type="Pfam" id="PF02576"/>
    </source>
</evidence>
<evidence type="ECO:0000313" key="7">
    <source>
        <dbReference type="Proteomes" id="UP000315389"/>
    </source>
</evidence>
<comment type="similarity">
    <text evidence="3">Belongs to the RimP family.</text>
</comment>
<dbReference type="InterPro" id="IPR003728">
    <property type="entry name" value="Ribosome_maturation_RimP"/>
</dbReference>
<comment type="subcellular location">
    <subcellularLocation>
        <location evidence="3">Cytoplasm</location>
    </subcellularLocation>
</comment>
<accession>A0A542ZWG1</accession>
<dbReference type="RefSeq" id="WP_246046037.1">
    <property type="nucleotide sequence ID" value="NZ_BAAASV010000001.1"/>
</dbReference>
<evidence type="ECO:0000256" key="4">
    <source>
        <dbReference type="SAM" id="MobiDB-lite"/>
    </source>
</evidence>
<dbReference type="Proteomes" id="UP000315389">
    <property type="component" value="Unassembled WGS sequence"/>
</dbReference>
<dbReference type="GO" id="GO:0000028">
    <property type="term" value="P:ribosomal small subunit assembly"/>
    <property type="evidence" value="ECO:0007669"/>
    <property type="project" value="TreeGrafter"/>
</dbReference>
<dbReference type="HAMAP" id="MF_01077">
    <property type="entry name" value="RimP"/>
    <property type="match status" value="1"/>
</dbReference>
<protein>
    <recommendedName>
        <fullName evidence="3">Ribosome maturation factor RimP</fullName>
    </recommendedName>
</protein>
<evidence type="ECO:0000256" key="1">
    <source>
        <dbReference type="ARBA" id="ARBA00022490"/>
    </source>
</evidence>
<proteinExistence type="inferred from homology"/>
<comment type="function">
    <text evidence="3">Required for maturation of 30S ribosomal subunits.</text>
</comment>
<dbReference type="PANTHER" id="PTHR33867:SF1">
    <property type="entry name" value="RIBOSOME MATURATION FACTOR RIMP"/>
    <property type="match status" value="1"/>
</dbReference>
<dbReference type="Gene3D" id="3.30.300.70">
    <property type="entry name" value="RimP-like superfamily, N-terminal"/>
    <property type="match status" value="1"/>
</dbReference>
<dbReference type="GO" id="GO:0005829">
    <property type="term" value="C:cytosol"/>
    <property type="evidence" value="ECO:0007669"/>
    <property type="project" value="TreeGrafter"/>
</dbReference>
<keyword evidence="7" id="KW-1185">Reference proteome</keyword>
<dbReference type="SUPFAM" id="SSF75420">
    <property type="entry name" value="YhbC-like, N-terminal domain"/>
    <property type="match status" value="1"/>
</dbReference>
<feature type="domain" description="Ribosome maturation factor RimP N-terminal" evidence="5">
    <location>
        <begin position="36"/>
        <end position="111"/>
    </location>
</feature>
<dbReference type="GO" id="GO:0006412">
    <property type="term" value="P:translation"/>
    <property type="evidence" value="ECO:0007669"/>
    <property type="project" value="TreeGrafter"/>
</dbReference>
<dbReference type="EMBL" id="VFOS01000001">
    <property type="protein sequence ID" value="TQL64678.1"/>
    <property type="molecule type" value="Genomic_DNA"/>
</dbReference>